<feature type="transmembrane region" description="Helical" evidence="8">
    <location>
        <begin position="77"/>
        <end position="96"/>
    </location>
</feature>
<accession>A0A2T0TJ23</accession>
<evidence type="ECO:0000256" key="2">
    <source>
        <dbReference type="ARBA" id="ARBA00010992"/>
    </source>
</evidence>
<evidence type="ECO:0000256" key="5">
    <source>
        <dbReference type="ARBA" id="ARBA00022989"/>
    </source>
</evidence>
<protein>
    <submittedName>
        <fullName evidence="10">Sugar porter (SP) family MFS transporter</fullName>
    </submittedName>
</protein>
<dbReference type="InterPro" id="IPR005829">
    <property type="entry name" value="Sugar_transporter_CS"/>
</dbReference>
<keyword evidence="5 8" id="KW-1133">Transmembrane helix</keyword>
<dbReference type="EMBL" id="PVTE01000002">
    <property type="protein sequence ID" value="PRY45518.1"/>
    <property type="molecule type" value="Genomic_DNA"/>
</dbReference>
<feature type="transmembrane region" description="Helical" evidence="8">
    <location>
        <begin position="355"/>
        <end position="377"/>
    </location>
</feature>
<evidence type="ECO:0000259" key="9">
    <source>
        <dbReference type="PROSITE" id="PS50850"/>
    </source>
</evidence>
<dbReference type="PROSITE" id="PS00217">
    <property type="entry name" value="SUGAR_TRANSPORT_2"/>
    <property type="match status" value="1"/>
</dbReference>
<dbReference type="GO" id="GO:0022857">
    <property type="term" value="F:transmembrane transporter activity"/>
    <property type="evidence" value="ECO:0007669"/>
    <property type="project" value="InterPro"/>
</dbReference>
<keyword evidence="3 7" id="KW-0813">Transport</keyword>
<reference evidence="10 11" key="1">
    <citation type="submission" date="2018-03" db="EMBL/GenBank/DDBJ databases">
        <title>Genomic Encyclopedia of Archaeal and Bacterial Type Strains, Phase II (KMG-II): from individual species to whole genera.</title>
        <authorList>
            <person name="Goeker M."/>
        </authorList>
    </citation>
    <scope>NUCLEOTIDE SEQUENCE [LARGE SCALE GENOMIC DNA]</scope>
    <source>
        <strain evidence="10 11">DSM 28354</strain>
    </source>
</reference>
<feature type="transmembrane region" description="Helical" evidence="8">
    <location>
        <begin position="135"/>
        <end position="158"/>
    </location>
</feature>
<dbReference type="GO" id="GO:0016020">
    <property type="term" value="C:membrane"/>
    <property type="evidence" value="ECO:0007669"/>
    <property type="project" value="UniProtKB-SubCell"/>
</dbReference>
<organism evidence="10 11">
    <name type="scientific">Spirosoma oryzae</name>
    <dbReference type="NCBI Taxonomy" id="1469603"/>
    <lineage>
        <taxon>Bacteria</taxon>
        <taxon>Pseudomonadati</taxon>
        <taxon>Bacteroidota</taxon>
        <taxon>Cytophagia</taxon>
        <taxon>Cytophagales</taxon>
        <taxon>Cytophagaceae</taxon>
        <taxon>Spirosoma</taxon>
    </lineage>
</organism>
<dbReference type="InterPro" id="IPR005828">
    <property type="entry name" value="MFS_sugar_transport-like"/>
</dbReference>
<feature type="transmembrane region" description="Helical" evidence="8">
    <location>
        <begin position="245"/>
        <end position="269"/>
    </location>
</feature>
<dbReference type="AlphaFoldDB" id="A0A2T0TJ23"/>
<keyword evidence="4 8" id="KW-0812">Transmembrane</keyword>
<dbReference type="PANTHER" id="PTHR48020">
    <property type="entry name" value="PROTON MYO-INOSITOL COTRANSPORTER"/>
    <property type="match status" value="1"/>
</dbReference>
<evidence type="ECO:0000313" key="11">
    <source>
        <dbReference type="Proteomes" id="UP000238375"/>
    </source>
</evidence>
<evidence type="ECO:0000256" key="4">
    <source>
        <dbReference type="ARBA" id="ARBA00022692"/>
    </source>
</evidence>
<feature type="transmembrane region" description="Helical" evidence="8">
    <location>
        <begin position="7"/>
        <end position="36"/>
    </location>
</feature>
<dbReference type="InterPro" id="IPR020846">
    <property type="entry name" value="MFS_dom"/>
</dbReference>
<dbReference type="InterPro" id="IPR036259">
    <property type="entry name" value="MFS_trans_sf"/>
</dbReference>
<dbReference type="InterPro" id="IPR003663">
    <property type="entry name" value="Sugar/inositol_transpt"/>
</dbReference>
<dbReference type="Proteomes" id="UP000238375">
    <property type="component" value="Unassembled WGS sequence"/>
</dbReference>
<feature type="transmembrane region" description="Helical" evidence="8">
    <location>
        <begin position="164"/>
        <end position="185"/>
    </location>
</feature>
<evidence type="ECO:0000313" key="10">
    <source>
        <dbReference type="EMBL" id="PRY45518.1"/>
    </source>
</evidence>
<dbReference type="OrthoDB" id="9783823at2"/>
<evidence type="ECO:0000256" key="6">
    <source>
        <dbReference type="ARBA" id="ARBA00023136"/>
    </source>
</evidence>
<name>A0A2T0TJ23_9BACT</name>
<dbReference type="PRINTS" id="PR00171">
    <property type="entry name" value="SUGRTRNSPORT"/>
</dbReference>
<evidence type="ECO:0000256" key="7">
    <source>
        <dbReference type="RuleBase" id="RU003346"/>
    </source>
</evidence>
<feature type="transmembrane region" description="Helical" evidence="8">
    <location>
        <begin position="102"/>
        <end position="123"/>
    </location>
</feature>
<feature type="transmembrane region" description="Helical" evidence="8">
    <location>
        <begin position="281"/>
        <end position="302"/>
    </location>
</feature>
<feature type="transmembrane region" description="Helical" evidence="8">
    <location>
        <begin position="389"/>
        <end position="410"/>
    </location>
</feature>
<dbReference type="Pfam" id="PF00083">
    <property type="entry name" value="Sugar_tr"/>
    <property type="match status" value="1"/>
</dbReference>
<keyword evidence="11" id="KW-1185">Reference proteome</keyword>
<comment type="similarity">
    <text evidence="2 7">Belongs to the major facilitator superfamily. Sugar transporter (TC 2.A.1.1) family.</text>
</comment>
<comment type="subcellular location">
    <subcellularLocation>
        <location evidence="1">Membrane</location>
        <topology evidence="1">Multi-pass membrane protein</topology>
    </subcellularLocation>
</comment>
<dbReference type="SUPFAM" id="SSF103473">
    <property type="entry name" value="MFS general substrate transporter"/>
    <property type="match status" value="1"/>
</dbReference>
<feature type="domain" description="Major facilitator superfamily (MFS) profile" evidence="9">
    <location>
        <begin position="11"/>
        <end position="439"/>
    </location>
</feature>
<feature type="transmembrane region" description="Helical" evidence="8">
    <location>
        <begin position="416"/>
        <end position="435"/>
    </location>
</feature>
<feature type="transmembrane region" description="Helical" evidence="8">
    <location>
        <begin position="48"/>
        <end position="65"/>
    </location>
</feature>
<evidence type="ECO:0000256" key="8">
    <source>
        <dbReference type="SAM" id="Phobius"/>
    </source>
</evidence>
<dbReference type="NCBIfam" id="TIGR00879">
    <property type="entry name" value="SP"/>
    <property type="match status" value="1"/>
</dbReference>
<sequence length="451" mass="49284">MDRKLLLTYVIAAIAATGGLLFGFDTGVINVALPFIKQEWNLSETAEGWVVGAVLAGGMAGSLLSGRLADGLGRKRINILAAVIFVVGSAIAALATSPGMLIAGRLFLGLAIGIVSFSVPLYLAEIAPSNIRGRLVTFFQLAITLGILISYLCGYAFADYENSWRLMFWAGFIPAALLLAGMFFVPESPRWLLSKGRSAEARTVLARLHEADAVDQELNQIAQTVRDESNRKVDWRELFSARLRIPLLIGIGIFFIQQFSGINAVIYYSTRIFGMAGFGSSTTSIMATVGVGVVNTISTLIAVRFLDQWGRKPILYVGLTGTAISLATIAAAFYFRESISPDLLKLLSVGGVYVYIMFFAISLGPMGWLLIAEVYPLRIRGFATSLGSFYHWFFDFWVSFTFPIMAATSLGNNGGIFMIYTGVVLFGLLFTRFLVFETKGMTLEAIEKRWQ</sequence>
<dbReference type="PROSITE" id="PS50850">
    <property type="entry name" value="MFS"/>
    <property type="match status" value="1"/>
</dbReference>
<dbReference type="Gene3D" id="1.20.1250.20">
    <property type="entry name" value="MFS general substrate transporter like domains"/>
    <property type="match status" value="1"/>
</dbReference>
<keyword evidence="6 8" id="KW-0472">Membrane</keyword>
<dbReference type="PANTHER" id="PTHR48020:SF12">
    <property type="entry name" value="PROTON MYO-INOSITOL COTRANSPORTER"/>
    <property type="match status" value="1"/>
</dbReference>
<feature type="transmembrane region" description="Helical" evidence="8">
    <location>
        <begin position="314"/>
        <end position="335"/>
    </location>
</feature>
<dbReference type="PROSITE" id="PS00216">
    <property type="entry name" value="SUGAR_TRANSPORT_1"/>
    <property type="match status" value="2"/>
</dbReference>
<dbReference type="FunFam" id="1.20.1250.20:FF:000134">
    <property type="entry name" value="MFS sugar transporter protein"/>
    <property type="match status" value="1"/>
</dbReference>
<gene>
    <name evidence="10" type="ORF">CLV58_102267</name>
</gene>
<comment type="caution">
    <text evidence="10">The sequence shown here is derived from an EMBL/GenBank/DDBJ whole genome shotgun (WGS) entry which is preliminary data.</text>
</comment>
<dbReference type="RefSeq" id="WP_106136370.1">
    <property type="nucleotide sequence ID" value="NZ_PVTE01000002.1"/>
</dbReference>
<dbReference type="InterPro" id="IPR050814">
    <property type="entry name" value="Myo-inositol_Transporter"/>
</dbReference>
<evidence type="ECO:0000256" key="3">
    <source>
        <dbReference type="ARBA" id="ARBA00022448"/>
    </source>
</evidence>
<evidence type="ECO:0000256" key="1">
    <source>
        <dbReference type="ARBA" id="ARBA00004141"/>
    </source>
</evidence>
<proteinExistence type="inferred from homology"/>